<dbReference type="Proteomes" id="UP001059596">
    <property type="component" value="Unassembled WGS sequence"/>
</dbReference>
<evidence type="ECO:0000313" key="2">
    <source>
        <dbReference type="EMBL" id="KAI8037287.1"/>
    </source>
</evidence>
<dbReference type="EMBL" id="JAMKOV010000013">
    <property type="protein sequence ID" value="KAI8037287.1"/>
    <property type="molecule type" value="Genomic_DNA"/>
</dbReference>
<comment type="caution">
    <text evidence="2">The sequence shown here is derived from an EMBL/GenBank/DDBJ whole genome shotgun (WGS) entry which is preliminary data.</text>
</comment>
<organism evidence="2 3">
    <name type="scientific">Drosophila gunungcola</name>
    <name type="common">fruit fly</name>
    <dbReference type="NCBI Taxonomy" id="103775"/>
    <lineage>
        <taxon>Eukaryota</taxon>
        <taxon>Metazoa</taxon>
        <taxon>Ecdysozoa</taxon>
        <taxon>Arthropoda</taxon>
        <taxon>Hexapoda</taxon>
        <taxon>Insecta</taxon>
        <taxon>Pterygota</taxon>
        <taxon>Neoptera</taxon>
        <taxon>Endopterygota</taxon>
        <taxon>Diptera</taxon>
        <taxon>Brachycera</taxon>
        <taxon>Muscomorpha</taxon>
        <taxon>Ephydroidea</taxon>
        <taxon>Drosophilidae</taxon>
        <taxon>Drosophila</taxon>
        <taxon>Sophophora</taxon>
    </lineage>
</organism>
<proteinExistence type="predicted"/>
<keyword evidence="3" id="KW-1185">Reference proteome</keyword>
<name>A0A9P9YHZ6_9MUSC</name>
<accession>A0A9P9YHZ6</accession>
<reference evidence="2" key="1">
    <citation type="journal article" date="2023" name="Genome Biol. Evol.">
        <title>Long-read-based Genome Assembly of Drosophila gunungcola Reveals Fewer Chemosensory Genes in Flower-breeding Species.</title>
        <authorList>
            <person name="Negi A."/>
            <person name="Liao B.Y."/>
            <person name="Yeh S.D."/>
        </authorList>
    </citation>
    <scope>NUCLEOTIDE SEQUENCE</scope>
    <source>
        <strain evidence="2">Sukarami</strain>
    </source>
</reference>
<feature type="region of interest" description="Disordered" evidence="1">
    <location>
        <begin position="1"/>
        <end position="41"/>
    </location>
</feature>
<evidence type="ECO:0000256" key="1">
    <source>
        <dbReference type="SAM" id="MobiDB-lite"/>
    </source>
</evidence>
<evidence type="ECO:0000313" key="3">
    <source>
        <dbReference type="Proteomes" id="UP001059596"/>
    </source>
</evidence>
<gene>
    <name evidence="2" type="ORF">M5D96_010038</name>
</gene>
<protein>
    <submittedName>
        <fullName evidence="2">Uncharacterized protein</fullName>
    </submittedName>
</protein>
<sequence>MVRWLPAACSSVHPSPSPNPDPDTNPDPDPEPDAASRISQRARSAAVCSAAVMWKRLEAFSYSEVSSEARKWARTSAIEPGKRTAHSLLFSMV</sequence>
<dbReference type="AlphaFoldDB" id="A0A9P9YHZ6"/>